<evidence type="ECO:0000313" key="1">
    <source>
        <dbReference type="EMBL" id="KKN10925.1"/>
    </source>
</evidence>
<dbReference type="AlphaFoldDB" id="A0A0F9MUE2"/>
<sequence>MSLEKQLRGVHDRADEILKHIAKARDRLASKREELAAWELGCAMGATSNLRDELMKIAQEHWYEDSSDEQG</sequence>
<accession>A0A0F9MUE2</accession>
<protein>
    <submittedName>
        <fullName evidence="1">Uncharacterized protein</fullName>
    </submittedName>
</protein>
<comment type="caution">
    <text evidence="1">The sequence shown here is derived from an EMBL/GenBank/DDBJ whole genome shotgun (WGS) entry which is preliminary data.</text>
</comment>
<proteinExistence type="predicted"/>
<reference evidence="1" key="1">
    <citation type="journal article" date="2015" name="Nature">
        <title>Complex archaea that bridge the gap between prokaryotes and eukaryotes.</title>
        <authorList>
            <person name="Spang A."/>
            <person name="Saw J.H."/>
            <person name="Jorgensen S.L."/>
            <person name="Zaremba-Niedzwiedzka K."/>
            <person name="Martijn J."/>
            <person name="Lind A.E."/>
            <person name="van Eijk R."/>
            <person name="Schleper C."/>
            <person name="Guy L."/>
            <person name="Ettema T.J."/>
        </authorList>
    </citation>
    <scope>NUCLEOTIDE SEQUENCE</scope>
</reference>
<organism evidence="1">
    <name type="scientific">marine sediment metagenome</name>
    <dbReference type="NCBI Taxonomy" id="412755"/>
    <lineage>
        <taxon>unclassified sequences</taxon>
        <taxon>metagenomes</taxon>
        <taxon>ecological metagenomes</taxon>
    </lineage>
</organism>
<name>A0A0F9MUE2_9ZZZZ</name>
<dbReference type="EMBL" id="LAZR01004191">
    <property type="protein sequence ID" value="KKN10925.1"/>
    <property type="molecule type" value="Genomic_DNA"/>
</dbReference>
<gene>
    <name evidence="1" type="ORF">LCGC14_1031540</name>
</gene>